<protein>
    <submittedName>
        <fullName evidence="1">Uncharacterized protein</fullName>
    </submittedName>
</protein>
<dbReference type="AlphaFoldDB" id="A0A1N7QZV5"/>
<reference evidence="1 2" key="1">
    <citation type="submission" date="2017-01" db="EMBL/GenBank/DDBJ databases">
        <authorList>
            <person name="Mah S.A."/>
            <person name="Swanson W.J."/>
            <person name="Moy G.W."/>
            <person name="Vacquier V.D."/>
        </authorList>
    </citation>
    <scope>NUCLEOTIDE SEQUENCE [LARGE SCALE GENOMIC DNA]</scope>
    <source>
        <strain evidence="1 2">DSM 18014</strain>
    </source>
</reference>
<accession>A0A1N7QZV5</accession>
<proteinExistence type="predicted"/>
<gene>
    <name evidence="1" type="ORF">SAMN05421785_12812</name>
</gene>
<dbReference type="Proteomes" id="UP000185781">
    <property type="component" value="Unassembled WGS sequence"/>
</dbReference>
<organism evidence="1 2">
    <name type="scientific">Chryseobacterium gambrini</name>
    <dbReference type="NCBI Taxonomy" id="373672"/>
    <lineage>
        <taxon>Bacteria</taxon>
        <taxon>Pseudomonadati</taxon>
        <taxon>Bacteroidota</taxon>
        <taxon>Flavobacteriia</taxon>
        <taxon>Flavobacteriales</taxon>
        <taxon>Weeksellaceae</taxon>
        <taxon>Chryseobacterium group</taxon>
        <taxon>Chryseobacterium</taxon>
    </lineage>
</organism>
<evidence type="ECO:0000313" key="2">
    <source>
        <dbReference type="Proteomes" id="UP000185781"/>
    </source>
</evidence>
<dbReference type="STRING" id="373672.SAMN05421785_12812"/>
<evidence type="ECO:0000313" key="1">
    <source>
        <dbReference type="EMBL" id="SIT28396.1"/>
    </source>
</evidence>
<dbReference type="RefSeq" id="WP_076396814.1">
    <property type="nucleotide sequence ID" value="NZ_FTOV01000028.1"/>
</dbReference>
<dbReference type="EMBL" id="FTOV01000028">
    <property type="protein sequence ID" value="SIT28396.1"/>
    <property type="molecule type" value="Genomic_DNA"/>
</dbReference>
<name>A0A1N7QZV5_9FLAO</name>
<sequence length="143" mass="15570">MGFSINAYDDKPDAYYFAGGEQWQSNDGNTYQIQFGDWVKLSGVTVNYDAYNSISSLGYVPSHNATYGDHAIMRNGAKKTLNDAIGLEGLISGTVIEAIASKKISAPNPVTLLLGAVYNMYSGMIDQVSTDIQRDKSIKDARK</sequence>